<dbReference type="EMBL" id="JANIID010000010">
    <property type="protein sequence ID" value="MCQ8770938.1"/>
    <property type="molecule type" value="Genomic_DNA"/>
</dbReference>
<evidence type="ECO:0000259" key="2">
    <source>
        <dbReference type="Pfam" id="PF19956"/>
    </source>
</evidence>
<sequence length="325" mass="33491">MAPRTPDGAALHVLTCAHVVLSASGTPPPGEPGELNVDFHGRNWSAKARPVPGGWAPPPPLGQSPPGTSLSGSADLAVLALAPGHPRLPRDCGPLPLAPCGTPDGRRVSVIGYPRGAPAGLIATAVLTGGGGPCPDWLQLDALRTTGAVVERGFSGAAVWDPDRGRVIGLVTAAHTDRTVKAAWMLPVEAAVRLWPPLAGAVSDRPGTAPRRCTPPPPEQRYELADALLDVPEIGYDSGRSLRAELPPPLRRGIREHPFPRQQLAAVVQACMDREGGCPALRAAVRTVCGDSVSARHATDVLGRICCAASPDGTGTGEEGTGDRA</sequence>
<name>A0A9X2RLJ4_9ACTN</name>
<dbReference type="Gene3D" id="2.40.10.120">
    <property type="match status" value="1"/>
</dbReference>
<gene>
    <name evidence="3" type="ORF">NQU55_14335</name>
</gene>
<dbReference type="SUPFAM" id="SSF50494">
    <property type="entry name" value="Trypsin-like serine proteases"/>
    <property type="match status" value="1"/>
</dbReference>
<protein>
    <submittedName>
        <fullName evidence="3">Serine protease</fullName>
    </submittedName>
</protein>
<evidence type="ECO:0000256" key="1">
    <source>
        <dbReference type="SAM" id="MobiDB-lite"/>
    </source>
</evidence>
<keyword evidence="3" id="KW-0645">Protease</keyword>
<keyword evidence="3" id="KW-0378">Hydrolase</keyword>
<comment type="caution">
    <text evidence="3">The sequence shown here is derived from an EMBL/GenBank/DDBJ whole genome shotgun (WGS) entry which is preliminary data.</text>
</comment>
<dbReference type="GO" id="GO:0008233">
    <property type="term" value="F:peptidase activity"/>
    <property type="evidence" value="ECO:0007669"/>
    <property type="project" value="UniProtKB-KW"/>
</dbReference>
<dbReference type="Proteomes" id="UP001142374">
    <property type="component" value="Unassembled WGS sequence"/>
</dbReference>
<accession>A0A9X2RLJ4</accession>
<evidence type="ECO:0000313" key="4">
    <source>
        <dbReference type="Proteomes" id="UP001142374"/>
    </source>
</evidence>
<feature type="domain" description="Effector-associated" evidence="2">
    <location>
        <begin position="225"/>
        <end position="301"/>
    </location>
</feature>
<evidence type="ECO:0000313" key="3">
    <source>
        <dbReference type="EMBL" id="MCQ8770938.1"/>
    </source>
</evidence>
<dbReference type="Pfam" id="PF19956">
    <property type="entry name" value="EAD2"/>
    <property type="match status" value="1"/>
</dbReference>
<dbReference type="InterPro" id="IPR009003">
    <property type="entry name" value="Peptidase_S1_PA"/>
</dbReference>
<reference evidence="3" key="1">
    <citation type="submission" date="2022-06" db="EMBL/GenBank/DDBJ databases">
        <title>WGS of actinobacteria.</title>
        <authorList>
            <person name="Thawai C."/>
        </authorList>
    </citation>
    <scope>NUCLEOTIDE SEQUENCE</scope>
    <source>
        <strain evidence="3">AA8</strain>
    </source>
</reference>
<keyword evidence="4" id="KW-1185">Reference proteome</keyword>
<dbReference type="GO" id="GO:0006508">
    <property type="term" value="P:proteolysis"/>
    <property type="evidence" value="ECO:0007669"/>
    <property type="project" value="UniProtKB-KW"/>
</dbReference>
<feature type="region of interest" description="Disordered" evidence="1">
    <location>
        <begin position="48"/>
        <end position="70"/>
    </location>
</feature>
<organism evidence="3 4">
    <name type="scientific">Streptomyces telluris</name>
    <dbReference type="NCBI Taxonomy" id="2720021"/>
    <lineage>
        <taxon>Bacteria</taxon>
        <taxon>Bacillati</taxon>
        <taxon>Actinomycetota</taxon>
        <taxon>Actinomycetes</taxon>
        <taxon>Kitasatosporales</taxon>
        <taxon>Streptomycetaceae</taxon>
        <taxon>Streptomyces</taxon>
    </lineage>
</organism>
<dbReference type="AlphaFoldDB" id="A0A9X2RLJ4"/>
<dbReference type="Pfam" id="PF13365">
    <property type="entry name" value="Trypsin_2"/>
    <property type="match status" value="1"/>
</dbReference>
<proteinExistence type="predicted"/>
<dbReference type="InterPro" id="IPR045431">
    <property type="entry name" value="EAD2"/>
</dbReference>